<protein>
    <submittedName>
        <fullName evidence="2">T9SS type B sorting domain-containing protein</fullName>
    </submittedName>
</protein>
<dbReference type="NCBIfam" id="TIGR04131">
    <property type="entry name" value="Bac_Flav_CTERM"/>
    <property type="match status" value="1"/>
</dbReference>
<gene>
    <name evidence="2" type="ORF">HC176_09705</name>
</gene>
<keyword evidence="1" id="KW-0732">Signal</keyword>
<dbReference type="Proteomes" id="UP000760545">
    <property type="component" value="Unassembled WGS sequence"/>
</dbReference>
<evidence type="ECO:0000256" key="1">
    <source>
        <dbReference type="SAM" id="SignalP"/>
    </source>
</evidence>
<evidence type="ECO:0000313" key="2">
    <source>
        <dbReference type="EMBL" id="NJX15764.1"/>
    </source>
</evidence>
<dbReference type="InterPro" id="IPR026341">
    <property type="entry name" value="T9SS_type_B"/>
</dbReference>
<keyword evidence="3" id="KW-1185">Reference proteome</keyword>
<feature type="signal peptide" evidence="1">
    <location>
        <begin position="1"/>
        <end position="20"/>
    </location>
</feature>
<dbReference type="RefSeq" id="WP_167917999.1">
    <property type="nucleotide sequence ID" value="NZ_JAAVJS010000011.1"/>
</dbReference>
<dbReference type="Pfam" id="PF13585">
    <property type="entry name" value="CHU_C"/>
    <property type="match status" value="1"/>
</dbReference>
<organism evidence="2 3">
    <name type="scientific">Tamlana crocina</name>
    <dbReference type="NCBI Taxonomy" id="393006"/>
    <lineage>
        <taxon>Bacteria</taxon>
        <taxon>Pseudomonadati</taxon>
        <taxon>Bacteroidota</taxon>
        <taxon>Flavobacteriia</taxon>
        <taxon>Flavobacteriales</taxon>
        <taxon>Flavobacteriaceae</taxon>
        <taxon>Tamlana</taxon>
    </lineage>
</organism>
<accession>A0ABX1DFC3</accession>
<name>A0ABX1DFC3_9FLAO</name>
<proteinExistence type="predicted"/>
<feature type="chain" id="PRO_5046521743" evidence="1">
    <location>
        <begin position="21"/>
        <end position="915"/>
    </location>
</feature>
<evidence type="ECO:0000313" key="3">
    <source>
        <dbReference type="Proteomes" id="UP000760545"/>
    </source>
</evidence>
<reference evidence="2 3" key="1">
    <citation type="submission" date="2020-03" db="EMBL/GenBank/DDBJ databases">
        <title>Tamlana sp. nov, isolated from XXX.</title>
        <authorList>
            <person name="Cao W.R."/>
        </authorList>
    </citation>
    <scope>NUCLEOTIDE SEQUENCE [LARGE SCALE GENOMIC DNA]</scope>
    <source>
        <strain evidence="2 3">HST1-43</strain>
    </source>
</reference>
<dbReference type="SUPFAM" id="SSF82171">
    <property type="entry name" value="DPP6 N-terminal domain-like"/>
    <property type="match status" value="1"/>
</dbReference>
<dbReference type="EMBL" id="JAAVJS010000011">
    <property type="protein sequence ID" value="NJX15764.1"/>
    <property type="molecule type" value="Genomic_DNA"/>
</dbReference>
<comment type="caution">
    <text evidence="2">The sequence shown here is derived from an EMBL/GenBank/DDBJ whole genome shotgun (WGS) entry which is preliminary data.</text>
</comment>
<sequence>MKKTALILIYFGLAITCAFGQEEASNWYFGENAGIRFNPDGTVSPLSSGKLNTIEGCATISDTNGNLLFYTDGISVWNKNHDRMPNGFGLYGDPSSTQSAIIVPQPEAPNMYYIFTVDTQIHQNDSDFGFNYSIVDMSLENGLGDVTIKNYNLLPTTSEKVTAVVKDCQTQSIWVITLAQGDSGFFDTFYAYEVNTSGLNTLPVTSSFSNNITNRRGYLKLSPNGSKLVCANTTSGLFIYDFDKTTGNISNEQEITITFSLNGKKPQVAYGVEFSQNNQLLYVSSFYQTNEQEGSAPSAQYGALLQYNITATNISNTEYVIDHRQMYRGALQLGPDGKIYQSMNLSYDQGQPFLSTINTPNISGPGCNYAYNSLQLGSNGRQGLPPFITSFFSEKIDITGNNSSSSELFLCENDTYTLTSPDIQGATYNWFKNGIPITNTTYFLDVDEEGLYKVFIDPNTGDCSQTLEGLAKVTYFESPVTNNQTLTQCAASPNLSGTTIFNLTEAYEAILPTYNQDYSISFHQTENDAQNGDNAITNPESYENTVPNEILYTRTVHNFSGCFDTGSLKLQIATTEVPVYRAPQQCDEVASPDGINLFNLEDYKFDIAAQLNTSLNDVSITFYETLEDALTENNSVSQYQNKTPYTQSLYYRVETVNNNTCFGINEIILSIAELPQIEKNENVLYCVNHFPAPIKINAGFLVGSPNNYSYIWSTGETAYEIDINEIGTYTVEITNQAGCSDQRTVVVEPSNIATIENVEVTDASTNNTINIMVSGEGIYEYALLDINIQIIRPYQTTTLFDNLYPGLYSIQIRDTKNDCGTITEPVSVIGFPKYFTPNNDGVNDTWQVYGVSEIFQPNTKIQIYNRYGKLITELNPLGEGWNGMLNGQKLPNDDYWFSVKLEDGRIFKNHFTLKY</sequence>